<dbReference type="RefSeq" id="WP_311662794.1">
    <property type="nucleotide sequence ID" value="NZ_JAVRHT010000012.1"/>
</dbReference>
<name>A0ABU3BQ88_9BACT</name>
<evidence type="ECO:0000313" key="1">
    <source>
        <dbReference type="EMBL" id="MDT0631451.1"/>
    </source>
</evidence>
<comment type="caution">
    <text evidence="1">The sequence shown here is derived from an EMBL/GenBank/DDBJ whole genome shotgun (WGS) entry which is preliminary data.</text>
</comment>
<organism evidence="1 2">
    <name type="scientific">Rubrivirga litoralis</name>
    <dbReference type="NCBI Taxonomy" id="3075598"/>
    <lineage>
        <taxon>Bacteria</taxon>
        <taxon>Pseudomonadati</taxon>
        <taxon>Rhodothermota</taxon>
        <taxon>Rhodothermia</taxon>
        <taxon>Rhodothermales</taxon>
        <taxon>Rubricoccaceae</taxon>
        <taxon>Rubrivirga</taxon>
    </lineage>
</organism>
<accession>A0ABU3BQ88</accession>
<protein>
    <submittedName>
        <fullName evidence="1">DUF6166 domain-containing protein</fullName>
    </submittedName>
</protein>
<proteinExistence type="predicted"/>
<dbReference type="Pfam" id="PF19663">
    <property type="entry name" value="DUF6166"/>
    <property type="match status" value="1"/>
</dbReference>
<dbReference type="Proteomes" id="UP001267426">
    <property type="component" value="Unassembled WGS sequence"/>
</dbReference>
<dbReference type="EMBL" id="JAVRHT010000012">
    <property type="protein sequence ID" value="MDT0631451.1"/>
    <property type="molecule type" value="Genomic_DNA"/>
</dbReference>
<reference evidence="1 2" key="1">
    <citation type="submission" date="2023-09" db="EMBL/GenBank/DDBJ databases">
        <authorList>
            <person name="Rey-Velasco X."/>
        </authorList>
    </citation>
    <scope>NUCLEOTIDE SEQUENCE [LARGE SCALE GENOMIC DNA]</scope>
    <source>
        <strain evidence="1 2">F394</strain>
    </source>
</reference>
<sequence>MLTSAGTHIPAADVHARQIAREAERWLALATERTRMRPDTLTAKAFTACAFSVQRRASSLAVPSKLTGTSRHQPRLRALANDPEARWAALDLDAVEDGLRASRDGMPLGLVQSKHLGWVRPLVPFGLTVYLSRVTGGGGGRGYRLGCNVAFGHVGEALRRLADGASGGDGASVVPSVDGRSPLRLVVPGEVRHEPIGVPVLPEYEALTGDREDVVLWRTLEGEAHASVPHAARHSPTGIEWGYGGSGPADLALSVMLALTDEQTANALYHRFKHEVVASVPEAGGVLRAADVRRWVQRAR</sequence>
<gene>
    <name evidence="1" type="ORF">RM540_06770</name>
</gene>
<keyword evidence="2" id="KW-1185">Reference proteome</keyword>
<dbReference type="InterPro" id="IPR046164">
    <property type="entry name" value="DUF6166"/>
</dbReference>
<evidence type="ECO:0000313" key="2">
    <source>
        <dbReference type="Proteomes" id="UP001267426"/>
    </source>
</evidence>